<accession>A0A150FC74</accession>
<dbReference type="RefSeq" id="WP_061520017.1">
    <property type="nucleotide sequence ID" value="NZ_JARLZY010000003.1"/>
</dbReference>
<feature type="modified residue" description="4-aspartylphosphate" evidence="1">
    <location>
        <position position="54"/>
    </location>
</feature>
<name>A0A150FC74_9BACI</name>
<dbReference type="PROSITE" id="PS50110">
    <property type="entry name" value="RESPONSE_REGULATORY"/>
    <property type="match status" value="1"/>
</dbReference>
<dbReference type="STRING" id="1793963.AXI58_00365"/>
<reference evidence="4" key="1">
    <citation type="submission" date="2016-02" db="EMBL/GenBank/DDBJ databases">
        <authorList>
            <person name="Dunlap C."/>
        </authorList>
    </citation>
    <scope>NUCLEOTIDE SEQUENCE [LARGE SCALE GENOMIC DNA]</scope>
    <source>
        <strain evidence="4">NRRL B-41092</strain>
    </source>
</reference>
<evidence type="ECO:0000313" key="3">
    <source>
        <dbReference type="EMBL" id="KXZ23407.1"/>
    </source>
</evidence>
<dbReference type="Proteomes" id="UP000075430">
    <property type="component" value="Unassembled WGS sequence"/>
</dbReference>
<dbReference type="OrthoDB" id="1684633at2"/>
<dbReference type="Pfam" id="PF00072">
    <property type="entry name" value="Response_reg"/>
    <property type="match status" value="1"/>
</dbReference>
<dbReference type="SMART" id="SM00448">
    <property type="entry name" value="REC"/>
    <property type="match status" value="1"/>
</dbReference>
<dbReference type="Pfam" id="PF08664">
    <property type="entry name" value="YcbB"/>
    <property type="match status" value="1"/>
</dbReference>
<dbReference type="SUPFAM" id="SSF52172">
    <property type="entry name" value="CheY-like"/>
    <property type="match status" value="1"/>
</dbReference>
<keyword evidence="1" id="KW-0597">Phosphoprotein</keyword>
<organism evidence="3 4">
    <name type="scientific">Bacillus nakamurai</name>
    <dbReference type="NCBI Taxonomy" id="1793963"/>
    <lineage>
        <taxon>Bacteria</taxon>
        <taxon>Bacillati</taxon>
        <taxon>Bacillota</taxon>
        <taxon>Bacilli</taxon>
        <taxon>Bacillales</taxon>
        <taxon>Bacillaceae</taxon>
        <taxon>Bacillus</taxon>
    </lineage>
</organism>
<feature type="domain" description="Response regulatory" evidence="2">
    <location>
        <begin position="2"/>
        <end position="118"/>
    </location>
</feature>
<dbReference type="InterPro" id="IPR052048">
    <property type="entry name" value="ST_Response_Regulator"/>
</dbReference>
<dbReference type="PANTHER" id="PTHR43228">
    <property type="entry name" value="TWO-COMPONENT RESPONSE REGULATOR"/>
    <property type="match status" value="1"/>
</dbReference>
<dbReference type="AlphaFoldDB" id="A0A150FC74"/>
<dbReference type="InterPro" id="IPR013972">
    <property type="entry name" value="YcbB"/>
</dbReference>
<sequence>MRFFIADDDRAIRSILRQIIEDEDLGEVVGEAEDGSQIEGHHLHFKQVDILLIDLLMPGRDGIETIRRLQDSYFGKAVMISQVEAKEMVGEAYSLGIEYFIHKPINKIEIVTVLRKVKERIELETSIGDIQNSLSRLVQRNEPKQNRPRDVHEKSIKETGKFLLSELGIVGESGAHDLMAVLHYLFEDEQAEKNIPSLKQMFTNVAIRKLGPAASQAEINREIKASEQRIRRAIIHSLNHFASLGTTDFSNPKFEHYASKFFDFPAVSKRMKEMQSKETVPLSPVKVNMKKFIHVFFLEAKDLHEGTKYVNSGSR</sequence>
<proteinExistence type="predicted"/>
<dbReference type="InterPro" id="IPR001789">
    <property type="entry name" value="Sig_transdc_resp-reg_receiver"/>
</dbReference>
<evidence type="ECO:0000313" key="4">
    <source>
        <dbReference type="Proteomes" id="UP000075430"/>
    </source>
</evidence>
<dbReference type="GO" id="GO:0000160">
    <property type="term" value="P:phosphorelay signal transduction system"/>
    <property type="evidence" value="ECO:0007669"/>
    <property type="project" value="InterPro"/>
</dbReference>
<keyword evidence="4" id="KW-1185">Reference proteome</keyword>
<dbReference type="Gene3D" id="3.40.50.2300">
    <property type="match status" value="1"/>
</dbReference>
<evidence type="ECO:0000256" key="1">
    <source>
        <dbReference type="PROSITE-ProRule" id="PRU00169"/>
    </source>
</evidence>
<dbReference type="EMBL" id="LSBA01000001">
    <property type="protein sequence ID" value="KXZ23407.1"/>
    <property type="molecule type" value="Genomic_DNA"/>
</dbReference>
<dbReference type="PANTHER" id="PTHR43228:SF8">
    <property type="entry name" value="TRANSCRIPTIONAL REGULATORY PROTEIN GLNL"/>
    <property type="match status" value="1"/>
</dbReference>
<gene>
    <name evidence="3" type="ORF">AXI58_00365</name>
</gene>
<comment type="caution">
    <text evidence="3">The sequence shown here is derived from an EMBL/GenBank/DDBJ whole genome shotgun (WGS) entry which is preliminary data.</text>
</comment>
<dbReference type="CDD" id="cd17565">
    <property type="entry name" value="REC_GlnL-like"/>
    <property type="match status" value="1"/>
</dbReference>
<dbReference type="InterPro" id="IPR011006">
    <property type="entry name" value="CheY-like_superfamily"/>
</dbReference>
<evidence type="ECO:0000259" key="2">
    <source>
        <dbReference type="PROSITE" id="PS50110"/>
    </source>
</evidence>
<protein>
    <submittedName>
        <fullName evidence="3">Transcriptional regulator</fullName>
    </submittedName>
</protein>